<feature type="transmembrane region" description="Helical" evidence="1">
    <location>
        <begin position="34"/>
        <end position="53"/>
    </location>
</feature>
<dbReference type="EMBL" id="VDGE01000001">
    <property type="protein sequence ID" value="TNC78107.1"/>
    <property type="molecule type" value="Genomic_DNA"/>
</dbReference>
<dbReference type="GO" id="GO:0000271">
    <property type="term" value="P:polysaccharide biosynthetic process"/>
    <property type="evidence" value="ECO:0007669"/>
    <property type="project" value="TreeGrafter"/>
</dbReference>
<dbReference type="AlphaFoldDB" id="A0A5C4NZK8"/>
<proteinExistence type="predicted"/>
<dbReference type="RefSeq" id="WP_139089290.1">
    <property type="nucleotide sequence ID" value="NZ_VDGE01000001.1"/>
</dbReference>
<keyword evidence="1" id="KW-0472">Membrane</keyword>
<gene>
    <name evidence="2" type="ORF">FHI69_02055</name>
</gene>
<protein>
    <recommendedName>
        <fullName evidence="4">Acyltransferase 3 domain-containing protein</fullName>
    </recommendedName>
</protein>
<dbReference type="GO" id="GO:0016020">
    <property type="term" value="C:membrane"/>
    <property type="evidence" value="ECO:0007669"/>
    <property type="project" value="TreeGrafter"/>
</dbReference>
<feature type="transmembrane region" description="Helical" evidence="1">
    <location>
        <begin position="107"/>
        <end position="125"/>
    </location>
</feature>
<keyword evidence="1" id="KW-0812">Transmembrane</keyword>
<sequence>MLFSFRRQPWILVYFAAVTVAVLLAFSLRGDSGGVTSLAFVVMGLLPALVWLAAWWRPAILENSFYAYVGDISYAVYLLHLPLAILLQKPLRLMLPRPEISSIALKSLIFSALLIALSTASFRCLEMPARRWLLRRFRKDGRQQLPFPVR</sequence>
<name>A0A5C4NZK8_9BURK</name>
<evidence type="ECO:0008006" key="4">
    <source>
        <dbReference type="Google" id="ProtNLM"/>
    </source>
</evidence>
<accession>A0A5C4NZK8</accession>
<feature type="transmembrane region" description="Helical" evidence="1">
    <location>
        <begin position="65"/>
        <end position="87"/>
    </location>
</feature>
<evidence type="ECO:0000256" key="1">
    <source>
        <dbReference type="SAM" id="Phobius"/>
    </source>
</evidence>
<dbReference type="Proteomes" id="UP000305681">
    <property type="component" value="Unassembled WGS sequence"/>
</dbReference>
<evidence type="ECO:0000313" key="3">
    <source>
        <dbReference type="Proteomes" id="UP000305681"/>
    </source>
</evidence>
<reference evidence="2 3" key="1">
    <citation type="submission" date="2019-06" db="EMBL/GenBank/DDBJ databases">
        <title>Genome sequence of Janthinobacterium lividum UCD_MED1.</title>
        <authorList>
            <person name="De Leon M.E."/>
            <person name="Jospin G."/>
        </authorList>
    </citation>
    <scope>NUCLEOTIDE SEQUENCE [LARGE SCALE GENOMIC DNA]</scope>
    <source>
        <strain evidence="2 3">UCD_MED1</strain>
    </source>
</reference>
<comment type="caution">
    <text evidence="2">The sequence shown here is derived from an EMBL/GenBank/DDBJ whole genome shotgun (WGS) entry which is preliminary data.</text>
</comment>
<dbReference type="PANTHER" id="PTHR23028:SF53">
    <property type="entry name" value="ACYL_TRANSF_3 DOMAIN-CONTAINING PROTEIN"/>
    <property type="match status" value="1"/>
</dbReference>
<organism evidence="2 3">
    <name type="scientific">Janthinobacterium lividum</name>
    <dbReference type="NCBI Taxonomy" id="29581"/>
    <lineage>
        <taxon>Bacteria</taxon>
        <taxon>Pseudomonadati</taxon>
        <taxon>Pseudomonadota</taxon>
        <taxon>Betaproteobacteria</taxon>
        <taxon>Burkholderiales</taxon>
        <taxon>Oxalobacteraceae</taxon>
        <taxon>Janthinobacterium</taxon>
    </lineage>
</organism>
<dbReference type="InterPro" id="IPR050879">
    <property type="entry name" value="Acyltransferase_3"/>
</dbReference>
<dbReference type="PANTHER" id="PTHR23028">
    <property type="entry name" value="ACETYLTRANSFERASE"/>
    <property type="match status" value="1"/>
</dbReference>
<evidence type="ECO:0000313" key="2">
    <source>
        <dbReference type="EMBL" id="TNC78107.1"/>
    </source>
</evidence>
<feature type="transmembrane region" description="Helical" evidence="1">
    <location>
        <begin position="12"/>
        <end position="28"/>
    </location>
</feature>
<keyword evidence="1" id="KW-1133">Transmembrane helix</keyword>